<dbReference type="InterPro" id="IPR004860">
    <property type="entry name" value="LAGLIDADG_dom"/>
</dbReference>
<evidence type="ECO:0000313" key="3">
    <source>
        <dbReference type="Proteomes" id="UP000040453"/>
    </source>
</evidence>
<dbReference type="EMBL" id="CDGG01000001">
    <property type="protein sequence ID" value="CEI81027.1"/>
    <property type="molecule type" value="Genomic_DNA"/>
</dbReference>
<dbReference type="RefSeq" id="WP_042529890.1">
    <property type="nucleotide sequence ID" value="NZ_CDGG01000001.1"/>
</dbReference>
<organism evidence="2 3">
    <name type="scientific">Oceanobacillus oncorhynchi</name>
    <dbReference type="NCBI Taxonomy" id="545501"/>
    <lineage>
        <taxon>Bacteria</taxon>
        <taxon>Bacillati</taxon>
        <taxon>Bacillota</taxon>
        <taxon>Bacilli</taxon>
        <taxon>Bacillales</taxon>
        <taxon>Bacillaceae</taxon>
        <taxon>Oceanobacillus</taxon>
    </lineage>
</organism>
<keyword evidence="3" id="KW-1185">Reference proteome</keyword>
<dbReference type="AlphaFoldDB" id="A0A0A1MMX8"/>
<keyword evidence="2" id="KW-0540">Nuclease</keyword>
<reference evidence="2 3" key="1">
    <citation type="submission" date="2014-11" db="EMBL/GenBank/DDBJ databases">
        <authorList>
            <person name="Urmite Genomes Urmite Genomes"/>
        </authorList>
    </citation>
    <scope>NUCLEOTIDE SEQUENCE [LARGE SCALE GENOMIC DNA]</scope>
    <source>
        <strain evidence="2 3">Oc5</strain>
    </source>
</reference>
<dbReference type="InterPro" id="IPR027434">
    <property type="entry name" value="Homing_endonucl"/>
</dbReference>
<name>A0A0A1MMX8_9BACI</name>
<dbReference type="STRING" id="545501.BN997_00843"/>
<dbReference type="SUPFAM" id="SSF55608">
    <property type="entry name" value="Homing endonucleases"/>
    <property type="match status" value="1"/>
</dbReference>
<keyword evidence="2" id="KW-0255">Endonuclease</keyword>
<proteinExistence type="predicted"/>
<sequence>MEKTWFDTTLPFKAKVIGKLLGDGSITKQERRKPRFKFTHTSTDYSWSNYCYAQLSEFLPLNPPKFKKIIDPRLSKGYSLSHYVQSRTSNIITYLRTEWYSDSGKVIPFHLISKYFNRESLAWWYMDDGHLKCKGNKPLKIILSTESFSELENDRLIHFLKAKYHLQFHLDKQNRIILYDQFQIYYFLFLVLPYMHESMYRKLINRYNFIFDLSPKRTSIYLPASIQLRSPTKEINAVLNKLDYWVSCYKNSKFYEKYLFIPRSKKEIQTKSYQIIVNKENLMKLYFLNGVTGLTYSKLTEICFIN</sequence>
<dbReference type="Gene3D" id="3.10.28.10">
    <property type="entry name" value="Homing endonucleases"/>
    <property type="match status" value="2"/>
</dbReference>
<evidence type="ECO:0000259" key="1">
    <source>
        <dbReference type="Pfam" id="PF03161"/>
    </source>
</evidence>
<dbReference type="Pfam" id="PF03161">
    <property type="entry name" value="LAGLIDADG_2"/>
    <property type="match status" value="1"/>
</dbReference>
<feature type="domain" description="Homing endonuclease LAGLIDADG" evidence="1">
    <location>
        <begin position="16"/>
        <end position="176"/>
    </location>
</feature>
<accession>A0A0A1MMX8</accession>
<gene>
    <name evidence="2" type="ORF">BN997_00843</name>
</gene>
<dbReference type="OrthoDB" id="2351986at2"/>
<dbReference type="GO" id="GO:0004519">
    <property type="term" value="F:endonuclease activity"/>
    <property type="evidence" value="ECO:0007669"/>
    <property type="project" value="UniProtKB-KW"/>
</dbReference>
<dbReference type="Proteomes" id="UP000040453">
    <property type="component" value="Unassembled WGS sequence"/>
</dbReference>
<evidence type="ECO:0000313" key="2">
    <source>
        <dbReference type="EMBL" id="CEI81027.1"/>
    </source>
</evidence>
<protein>
    <submittedName>
        <fullName evidence="2">LAGLIDADG DNA endonuclease family protein</fullName>
    </submittedName>
</protein>
<keyword evidence="2" id="KW-0378">Hydrolase</keyword>